<dbReference type="Proteomes" id="UP000491168">
    <property type="component" value="Unassembled WGS sequence"/>
</dbReference>
<feature type="region of interest" description="Disordered" evidence="1">
    <location>
        <begin position="1"/>
        <end position="27"/>
    </location>
</feature>
<comment type="caution">
    <text evidence="3">The sequence shown here is derived from an EMBL/GenBank/DDBJ whole genome shotgun (WGS) entry which is preliminary data.</text>
</comment>
<reference evidence="2 5" key="2">
    <citation type="journal article" date="2019" name="Nat. Med.">
        <title>A library of human gut bacterial isolates paired with longitudinal multiomics data enables mechanistic microbiome research.</title>
        <authorList>
            <person name="Poyet M."/>
            <person name="Groussin M."/>
            <person name="Gibbons S.M."/>
            <person name="Avila-Pacheco J."/>
            <person name="Jiang X."/>
            <person name="Kearney S.M."/>
            <person name="Perrotta A.R."/>
            <person name="Berdy B."/>
            <person name="Zhao S."/>
            <person name="Lieberman T.D."/>
            <person name="Swanson P.K."/>
            <person name="Smith M."/>
            <person name="Roesemann S."/>
            <person name="Alexander J.E."/>
            <person name="Rich S.A."/>
            <person name="Livny J."/>
            <person name="Vlamakis H."/>
            <person name="Clish C."/>
            <person name="Bullock K."/>
            <person name="Deik A."/>
            <person name="Scott J."/>
            <person name="Pierce K.A."/>
            <person name="Xavier R.J."/>
            <person name="Alm E.J."/>
        </authorList>
    </citation>
    <scope>NUCLEOTIDE SEQUENCE [LARGE SCALE GENOMIC DNA]</scope>
    <source>
        <strain evidence="2 5">BIOML-A21</strain>
    </source>
</reference>
<dbReference type="EMBL" id="QSJD01000008">
    <property type="protein sequence ID" value="RHD50175.1"/>
    <property type="molecule type" value="Genomic_DNA"/>
</dbReference>
<reference evidence="3 4" key="1">
    <citation type="submission" date="2018-08" db="EMBL/GenBank/DDBJ databases">
        <title>A genome reference for cultivated species of the human gut microbiota.</title>
        <authorList>
            <person name="Zou Y."/>
            <person name="Xue W."/>
            <person name="Luo G."/>
        </authorList>
    </citation>
    <scope>NUCLEOTIDE SEQUENCE [LARGE SCALE GENOMIC DNA]</scope>
    <source>
        <strain evidence="3 4">AM31-16AC</strain>
    </source>
</reference>
<evidence type="ECO:0000313" key="4">
    <source>
        <dbReference type="Proteomes" id="UP000284689"/>
    </source>
</evidence>
<evidence type="ECO:0000313" key="2">
    <source>
        <dbReference type="EMBL" id="KAA5489290.1"/>
    </source>
</evidence>
<gene>
    <name evidence="3" type="ORF">DW794_06760</name>
    <name evidence="2" type="ORF">F2Y35_16435</name>
</gene>
<evidence type="ECO:0000313" key="5">
    <source>
        <dbReference type="Proteomes" id="UP000491168"/>
    </source>
</evidence>
<evidence type="ECO:0000313" key="3">
    <source>
        <dbReference type="EMBL" id="RHD50175.1"/>
    </source>
</evidence>
<name>A0A414FMC8_9BACE</name>
<accession>A0A414FMC8</accession>
<evidence type="ECO:0000256" key="1">
    <source>
        <dbReference type="SAM" id="MobiDB-lite"/>
    </source>
</evidence>
<dbReference type="Proteomes" id="UP000284689">
    <property type="component" value="Unassembled WGS sequence"/>
</dbReference>
<protein>
    <submittedName>
        <fullName evidence="3">Uncharacterized protein</fullName>
    </submittedName>
</protein>
<sequence>MVGRKKGTPKTGGRVKGTKNKKTSTQKQWIEDFLTRKQPDMEKEWDKLEPKDKWQMFEKLTGYIVPKMTSAQIDPSQFTDEQLDELINRITKDVK</sequence>
<dbReference type="EMBL" id="VVYF01000017">
    <property type="protein sequence ID" value="KAA5489290.1"/>
    <property type="molecule type" value="Genomic_DNA"/>
</dbReference>
<dbReference type="RefSeq" id="WP_122264357.1">
    <property type="nucleotide sequence ID" value="NZ_QSJD01000008.1"/>
</dbReference>
<dbReference type="AlphaFoldDB" id="A0A414FMC8"/>
<organism evidence="3 4">
    <name type="scientific">Bacteroides caccae</name>
    <dbReference type="NCBI Taxonomy" id="47678"/>
    <lineage>
        <taxon>Bacteria</taxon>
        <taxon>Pseudomonadati</taxon>
        <taxon>Bacteroidota</taxon>
        <taxon>Bacteroidia</taxon>
        <taxon>Bacteroidales</taxon>
        <taxon>Bacteroidaceae</taxon>
        <taxon>Bacteroides</taxon>
    </lineage>
</organism>
<proteinExistence type="predicted"/>